<dbReference type="SUPFAM" id="SSF53697">
    <property type="entry name" value="SIS domain"/>
    <property type="match status" value="1"/>
</dbReference>
<dbReference type="PANTHER" id="PTHR42745">
    <property type="match status" value="1"/>
</dbReference>
<organism evidence="6">
    <name type="scientific">marine metagenome</name>
    <dbReference type="NCBI Taxonomy" id="408172"/>
    <lineage>
        <taxon>unclassified sequences</taxon>
        <taxon>metagenomes</taxon>
        <taxon>ecological metagenomes</taxon>
    </lineage>
</organism>
<feature type="domain" description="CBS" evidence="4">
    <location>
        <begin position="270"/>
        <end position="324"/>
    </location>
</feature>
<dbReference type="InterPro" id="IPR046348">
    <property type="entry name" value="SIS_dom_sf"/>
</dbReference>
<dbReference type="CDD" id="cd04604">
    <property type="entry name" value="CBS_pair_SIS_assoc"/>
    <property type="match status" value="1"/>
</dbReference>
<dbReference type="Pfam" id="PF00571">
    <property type="entry name" value="CBS"/>
    <property type="match status" value="2"/>
</dbReference>
<dbReference type="InterPro" id="IPR050986">
    <property type="entry name" value="GutQ/KpsF_isomerases"/>
</dbReference>
<keyword evidence="2" id="KW-0677">Repeat</keyword>
<evidence type="ECO:0000259" key="4">
    <source>
        <dbReference type="PROSITE" id="PS51371"/>
    </source>
</evidence>
<feature type="domain" description="SIS" evidence="5">
    <location>
        <begin position="36"/>
        <end position="179"/>
    </location>
</feature>
<evidence type="ECO:0000256" key="2">
    <source>
        <dbReference type="ARBA" id="ARBA00022737"/>
    </source>
</evidence>
<dbReference type="PIRSF" id="PIRSF004692">
    <property type="entry name" value="KdsD_KpsF"/>
    <property type="match status" value="1"/>
</dbReference>
<dbReference type="GO" id="GO:0097367">
    <property type="term" value="F:carbohydrate derivative binding"/>
    <property type="evidence" value="ECO:0007669"/>
    <property type="project" value="InterPro"/>
</dbReference>
<dbReference type="Pfam" id="PF01380">
    <property type="entry name" value="SIS"/>
    <property type="match status" value="1"/>
</dbReference>
<evidence type="ECO:0000313" key="6">
    <source>
        <dbReference type="EMBL" id="SUZ86012.1"/>
    </source>
</evidence>
<reference evidence="6" key="1">
    <citation type="submission" date="2018-05" db="EMBL/GenBank/DDBJ databases">
        <authorList>
            <person name="Lanie J.A."/>
            <person name="Ng W.-L."/>
            <person name="Kazmierczak K.M."/>
            <person name="Andrzejewski T.M."/>
            <person name="Davidsen T.M."/>
            <person name="Wayne K.J."/>
            <person name="Tettelin H."/>
            <person name="Glass J.I."/>
            <person name="Rusch D."/>
            <person name="Podicherti R."/>
            <person name="Tsui H.-C.T."/>
            <person name="Winkler M.E."/>
        </authorList>
    </citation>
    <scope>NUCLEOTIDE SEQUENCE</scope>
</reference>
<sequence>MANPTDIKNIALETLALESDSIKSLSKVIDDNFVKIVETLYKSEGKIILTGTGKSAIICMKISATLNSTGTKSNFLHLSDAFHGDLGVIDRNDIIICLSKSGESEEIKKLSDYLKLNKNILIGISCNDNSLLKDISDMFILTEIEKEACHNNLAPTTSSSCHLAIGDAIAMSLQYIKGFTPDDFSNFHPSGNLGKKLNLKVGDLIDKKRVPTVRIESNIEEVITEISTKMYGVTAVISNDKIIGVITDGDIRRVLQKKVDIYNLKASDIMSNKPKFIGINSLAIHSLRLMKTNKISQLLVLDEAEKYVGVVHFLDLIKEGIDNE</sequence>
<dbReference type="InterPro" id="IPR000644">
    <property type="entry name" value="CBS_dom"/>
</dbReference>
<proteinExistence type="inferred from homology"/>
<dbReference type="InterPro" id="IPR046342">
    <property type="entry name" value="CBS_dom_sf"/>
</dbReference>
<evidence type="ECO:0000259" key="5">
    <source>
        <dbReference type="PROSITE" id="PS51464"/>
    </source>
</evidence>
<name>A0A381R2U6_9ZZZZ</name>
<dbReference type="InterPro" id="IPR004800">
    <property type="entry name" value="KdsD/KpsF-type"/>
</dbReference>
<dbReference type="EMBL" id="UINC01001660">
    <property type="protein sequence ID" value="SUZ86012.1"/>
    <property type="molecule type" value="Genomic_DNA"/>
</dbReference>
<dbReference type="GO" id="GO:1901135">
    <property type="term" value="P:carbohydrate derivative metabolic process"/>
    <property type="evidence" value="ECO:0007669"/>
    <property type="project" value="InterPro"/>
</dbReference>
<dbReference type="CDD" id="cd05014">
    <property type="entry name" value="SIS_Kpsf"/>
    <property type="match status" value="1"/>
</dbReference>
<comment type="similarity">
    <text evidence="1">Belongs to the SIS family. GutQ/KpsF subfamily.</text>
</comment>
<evidence type="ECO:0000256" key="1">
    <source>
        <dbReference type="ARBA" id="ARBA00008165"/>
    </source>
</evidence>
<dbReference type="NCBIfam" id="TIGR00393">
    <property type="entry name" value="kpsF"/>
    <property type="match status" value="1"/>
</dbReference>
<dbReference type="PROSITE" id="PS51371">
    <property type="entry name" value="CBS"/>
    <property type="match status" value="2"/>
</dbReference>
<dbReference type="InterPro" id="IPR035474">
    <property type="entry name" value="SIS_Kpsf"/>
</dbReference>
<dbReference type="AlphaFoldDB" id="A0A381R2U6"/>
<feature type="domain" description="CBS" evidence="4">
    <location>
        <begin position="205"/>
        <end position="261"/>
    </location>
</feature>
<evidence type="ECO:0008006" key="7">
    <source>
        <dbReference type="Google" id="ProtNLM"/>
    </source>
</evidence>
<dbReference type="Gene3D" id="3.40.50.10490">
    <property type="entry name" value="Glucose-6-phosphate isomerase like protein, domain 1"/>
    <property type="match status" value="1"/>
</dbReference>
<protein>
    <recommendedName>
        <fullName evidence="7">SIS domain-containing protein</fullName>
    </recommendedName>
</protein>
<evidence type="ECO:0000256" key="3">
    <source>
        <dbReference type="ARBA" id="ARBA00023122"/>
    </source>
</evidence>
<keyword evidence="3" id="KW-0129">CBS domain</keyword>
<dbReference type="Gene3D" id="3.10.580.10">
    <property type="entry name" value="CBS-domain"/>
    <property type="match status" value="1"/>
</dbReference>
<dbReference type="GO" id="GO:0005975">
    <property type="term" value="P:carbohydrate metabolic process"/>
    <property type="evidence" value="ECO:0007669"/>
    <property type="project" value="InterPro"/>
</dbReference>
<dbReference type="PROSITE" id="PS51464">
    <property type="entry name" value="SIS"/>
    <property type="match status" value="1"/>
</dbReference>
<accession>A0A381R2U6</accession>
<dbReference type="InterPro" id="IPR001347">
    <property type="entry name" value="SIS_dom"/>
</dbReference>
<gene>
    <name evidence="6" type="ORF">METZ01_LOCUS38866</name>
</gene>
<dbReference type="GO" id="GO:0016853">
    <property type="term" value="F:isomerase activity"/>
    <property type="evidence" value="ECO:0007669"/>
    <property type="project" value="InterPro"/>
</dbReference>
<dbReference type="PANTHER" id="PTHR42745:SF1">
    <property type="entry name" value="ARABINOSE 5-PHOSPHATE ISOMERASE KDSD"/>
    <property type="match status" value="1"/>
</dbReference>